<dbReference type="Proteomes" id="UP000005938">
    <property type="component" value="Unassembled WGS sequence"/>
</dbReference>
<dbReference type="STRING" id="946077.W5A_10699"/>
<keyword evidence="2" id="KW-1185">Reference proteome</keyword>
<dbReference type="EMBL" id="AJJU01000023">
    <property type="protein sequence ID" value="EID73009.1"/>
    <property type="molecule type" value="Genomic_DNA"/>
</dbReference>
<organism evidence="1 2">
    <name type="scientific">Imtechella halotolerans K1</name>
    <dbReference type="NCBI Taxonomy" id="946077"/>
    <lineage>
        <taxon>Bacteria</taxon>
        <taxon>Pseudomonadati</taxon>
        <taxon>Bacteroidota</taxon>
        <taxon>Flavobacteriia</taxon>
        <taxon>Flavobacteriales</taxon>
        <taxon>Flavobacteriaceae</taxon>
        <taxon>Imtechella</taxon>
    </lineage>
</organism>
<reference evidence="1 2" key="1">
    <citation type="journal article" date="2012" name="J. Bacteriol.">
        <title>Genome Sequence of the Halotolerant Bacterium Imtechella halotolerans K1T.</title>
        <authorList>
            <person name="Kumar S."/>
            <person name="Vikram S."/>
            <person name="Subramanian S."/>
            <person name="Raghava G.P."/>
            <person name="Pinnaka A.K."/>
        </authorList>
    </citation>
    <scope>NUCLEOTIDE SEQUENCE [LARGE SCALE GENOMIC DNA]</scope>
    <source>
        <strain evidence="1 2">K1</strain>
    </source>
</reference>
<evidence type="ECO:0000313" key="2">
    <source>
        <dbReference type="Proteomes" id="UP000005938"/>
    </source>
</evidence>
<accession>I0W9E3</accession>
<sequence>MGCQKVKHKTKFYELLLTIITNQGKHSPYLDRKQLEKGGMFEYNERLHLKFVFLQQNISI</sequence>
<comment type="caution">
    <text evidence="1">The sequence shown here is derived from an EMBL/GenBank/DDBJ whole genome shotgun (WGS) entry which is preliminary data.</text>
</comment>
<proteinExistence type="predicted"/>
<dbReference type="AlphaFoldDB" id="I0W9E3"/>
<protein>
    <submittedName>
        <fullName evidence="1">Uncharacterized protein</fullName>
    </submittedName>
</protein>
<name>I0W9E3_9FLAO</name>
<gene>
    <name evidence="1" type="ORF">W5A_10699</name>
</gene>
<evidence type="ECO:0000313" key="1">
    <source>
        <dbReference type="EMBL" id="EID73009.1"/>
    </source>
</evidence>